<reference evidence="1 2" key="1">
    <citation type="journal article" date="2024" name="IMA Fungus">
        <title>Apiospora arundinis, a panoply of carbohydrate-active enzymes and secondary metabolites.</title>
        <authorList>
            <person name="Sorensen T."/>
            <person name="Petersen C."/>
            <person name="Muurmann A.T."/>
            <person name="Christiansen J.V."/>
            <person name="Brundto M.L."/>
            <person name="Overgaard C.K."/>
            <person name="Boysen A.T."/>
            <person name="Wollenberg R.D."/>
            <person name="Larsen T.O."/>
            <person name="Sorensen J.L."/>
            <person name="Nielsen K.L."/>
            <person name="Sondergaard T.E."/>
        </authorList>
    </citation>
    <scope>NUCLEOTIDE SEQUENCE [LARGE SCALE GENOMIC DNA]</scope>
    <source>
        <strain evidence="1 2">AAU 773</strain>
    </source>
</reference>
<dbReference type="Proteomes" id="UP001390339">
    <property type="component" value="Unassembled WGS sequence"/>
</dbReference>
<keyword evidence="2" id="KW-1185">Reference proteome</keyword>
<comment type="caution">
    <text evidence="1">The sequence shown here is derived from an EMBL/GenBank/DDBJ whole genome shotgun (WGS) entry which is preliminary data.</text>
</comment>
<accession>A0ABR2J774</accession>
<evidence type="ECO:0000313" key="1">
    <source>
        <dbReference type="EMBL" id="KAK8873495.1"/>
    </source>
</evidence>
<evidence type="ECO:0000313" key="2">
    <source>
        <dbReference type="Proteomes" id="UP001390339"/>
    </source>
</evidence>
<name>A0ABR2J774_9PEZI</name>
<dbReference type="EMBL" id="JAPCWZ010000003">
    <property type="protein sequence ID" value="KAK8873495.1"/>
    <property type="molecule type" value="Genomic_DNA"/>
</dbReference>
<organism evidence="1 2">
    <name type="scientific">Apiospora arundinis</name>
    <dbReference type="NCBI Taxonomy" id="335852"/>
    <lineage>
        <taxon>Eukaryota</taxon>
        <taxon>Fungi</taxon>
        <taxon>Dikarya</taxon>
        <taxon>Ascomycota</taxon>
        <taxon>Pezizomycotina</taxon>
        <taxon>Sordariomycetes</taxon>
        <taxon>Xylariomycetidae</taxon>
        <taxon>Amphisphaeriales</taxon>
        <taxon>Apiosporaceae</taxon>
        <taxon>Apiospora</taxon>
    </lineage>
</organism>
<protein>
    <submittedName>
        <fullName evidence="1">Uncharacterized protein</fullName>
    </submittedName>
</protein>
<gene>
    <name evidence="1" type="ORF">PGQ11_004009</name>
</gene>
<proteinExistence type="predicted"/>
<sequence>MGIPIGQGRLKPVSSVEWTLAEDSGAFAPRPLYPPAIATSPDIAMIKMTVLKAVGERGFPPSLVANRKSWKQLISFLLNRNLRRRERSNLLVYCLRDSPDHRDSAGEPNGPFDDFRVLNTIIDDIRGIEEYFATTTNNNNNAGSRNRQYHTKRYRGHYRWHHRWAGNDMPDHLCHCLLAAARAKTASRDQYAADT</sequence>